<dbReference type="InterPro" id="IPR029063">
    <property type="entry name" value="SAM-dependent_MTases_sf"/>
</dbReference>
<dbReference type="InterPro" id="IPR040758">
    <property type="entry name" value="PrmC_N"/>
</dbReference>
<dbReference type="EMBL" id="CP092900">
    <property type="protein sequence ID" value="UTC24465.1"/>
    <property type="molecule type" value="Genomic_DNA"/>
</dbReference>
<dbReference type="SUPFAM" id="SSF53335">
    <property type="entry name" value="S-adenosyl-L-methionine-dependent methyltransferases"/>
    <property type="match status" value="1"/>
</dbReference>
<evidence type="ECO:0000259" key="5">
    <source>
        <dbReference type="Pfam" id="PF17827"/>
    </source>
</evidence>
<evidence type="ECO:0000256" key="2">
    <source>
        <dbReference type="ARBA" id="ARBA00022679"/>
    </source>
</evidence>
<keyword evidence="7" id="KW-1185">Reference proteome</keyword>
<feature type="domain" description="Methyltransferase" evidence="4">
    <location>
        <begin position="109"/>
        <end position="240"/>
    </location>
</feature>
<dbReference type="NCBIfam" id="TIGR03534">
    <property type="entry name" value="RF_mod_PrmC"/>
    <property type="match status" value="1"/>
</dbReference>
<dbReference type="InterPro" id="IPR050320">
    <property type="entry name" value="N5-glutamine_MTase"/>
</dbReference>
<name>A0ABY5DIN8_9GAMM</name>
<dbReference type="Gene3D" id="1.10.8.10">
    <property type="entry name" value="DNA helicase RuvA subunit, C-terminal domain"/>
    <property type="match status" value="1"/>
</dbReference>
<dbReference type="Gene3D" id="3.40.50.150">
    <property type="entry name" value="Vaccinia Virus protein VP39"/>
    <property type="match status" value="1"/>
</dbReference>
<evidence type="ECO:0000259" key="4">
    <source>
        <dbReference type="Pfam" id="PF13847"/>
    </source>
</evidence>
<dbReference type="EC" id="2.1.1.297" evidence="6"/>
<keyword evidence="3" id="KW-0949">S-adenosyl-L-methionine</keyword>
<dbReference type="InterPro" id="IPR025714">
    <property type="entry name" value="Methyltranfer_dom"/>
</dbReference>
<dbReference type="RefSeq" id="WP_258568249.1">
    <property type="nucleotide sequence ID" value="NZ_CP092900.1"/>
</dbReference>
<dbReference type="GO" id="GO:0102559">
    <property type="term" value="F:peptide chain release factor N(5)-glutamine methyltransferase activity"/>
    <property type="evidence" value="ECO:0007669"/>
    <property type="project" value="UniProtKB-EC"/>
</dbReference>
<keyword evidence="2 6" id="KW-0808">Transferase</keyword>
<dbReference type="CDD" id="cd02440">
    <property type="entry name" value="AdoMet_MTases"/>
    <property type="match status" value="1"/>
</dbReference>
<organism evidence="6 7">
    <name type="scientific">Candidatus Comchoanobacter bicostacola</name>
    <dbReference type="NCBI Taxonomy" id="2919598"/>
    <lineage>
        <taxon>Bacteria</taxon>
        <taxon>Pseudomonadati</taxon>
        <taxon>Pseudomonadota</taxon>
        <taxon>Gammaproteobacteria</taxon>
        <taxon>Candidatus Comchoanobacterales</taxon>
        <taxon>Candidatus Comchoanobacteraceae</taxon>
        <taxon>Candidatus Comchoanobacter</taxon>
    </lineage>
</organism>
<gene>
    <name evidence="6" type="primary">prmC</name>
    <name evidence="6" type="ORF">MMH89_04435</name>
</gene>
<dbReference type="InterPro" id="IPR002052">
    <property type="entry name" value="DNA_methylase_N6_adenine_CS"/>
</dbReference>
<proteinExistence type="predicted"/>
<sequence>MGIDLAQLHREWVEKTGGSEQSYREVFWIIAHCLSVSWSDLHKGQVITSTDDQEQRVRKYLAQYEQGMPLAYILQYINFMGLDYEIVPGVLIPRQATESIVHAALAVLKPGDRVLECGVGSGIIACSLAKHRQVDVLGIDCSTQAITLAHKNILRHQCEARVTLKCCSWYDALPQGFDLLIANPPYIEKGDPDLSTQVAEYEPETALISGDKGLADIKQIIKQANSVLNQAGWLIIEHGYKQQDAVIMLGESAGFVLEKKIIDPEGLARGVVLKKID</sequence>
<accession>A0ABY5DIN8</accession>
<dbReference type="InterPro" id="IPR019874">
    <property type="entry name" value="RF_methyltr_PrmC"/>
</dbReference>
<dbReference type="GO" id="GO:0032259">
    <property type="term" value="P:methylation"/>
    <property type="evidence" value="ECO:0007669"/>
    <property type="project" value="UniProtKB-KW"/>
</dbReference>
<protein>
    <submittedName>
        <fullName evidence="6">Peptide chain release factor N(5)-glutamine methyltransferase</fullName>
        <ecNumber evidence="6">2.1.1.297</ecNumber>
    </submittedName>
</protein>
<dbReference type="NCBIfam" id="TIGR00536">
    <property type="entry name" value="hemK_fam"/>
    <property type="match status" value="1"/>
</dbReference>
<keyword evidence="1 6" id="KW-0489">Methyltransferase</keyword>
<dbReference type="PANTHER" id="PTHR18895">
    <property type="entry name" value="HEMK METHYLTRANSFERASE"/>
    <property type="match status" value="1"/>
</dbReference>
<evidence type="ECO:0000313" key="6">
    <source>
        <dbReference type="EMBL" id="UTC24465.1"/>
    </source>
</evidence>
<dbReference type="InterPro" id="IPR004556">
    <property type="entry name" value="HemK-like"/>
</dbReference>
<evidence type="ECO:0000256" key="1">
    <source>
        <dbReference type="ARBA" id="ARBA00022603"/>
    </source>
</evidence>
<dbReference type="PROSITE" id="PS00092">
    <property type="entry name" value="N6_MTASE"/>
    <property type="match status" value="1"/>
</dbReference>
<dbReference type="Pfam" id="PF13847">
    <property type="entry name" value="Methyltransf_31"/>
    <property type="match status" value="1"/>
</dbReference>
<evidence type="ECO:0000313" key="7">
    <source>
        <dbReference type="Proteomes" id="UP001055955"/>
    </source>
</evidence>
<feature type="domain" description="Release factor glutamine methyltransferase N-terminal" evidence="5">
    <location>
        <begin position="18"/>
        <end position="74"/>
    </location>
</feature>
<dbReference type="PANTHER" id="PTHR18895:SF74">
    <property type="entry name" value="MTRF1L RELEASE FACTOR GLUTAMINE METHYLTRANSFERASE"/>
    <property type="match status" value="1"/>
</dbReference>
<dbReference type="Pfam" id="PF17827">
    <property type="entry name" value="PrmC_N"/>
    <property type="match status" value="1"/>
</dbReference>
<evidence type="ECO:0000256" key="3">
    <source>
        <dbReference type="ARBA" id="ARBA00022691"/>
    </source>
</evidence>
<reference evidence="6 7" key="1">
    <citation type="journal article" date="2022" name="Nat. Microbiol.">
        <title>The microbiome of a bacterivorous marine choanoflagellate contains a resource-demanding obligate bacterial associate.</title>
        <authorList>
            <person name="Needham D.M."/>
            <person name="Poirier C."/>
            <person name="Bachy C."/>
            <person name="George E.E."/>
            <person name="Wilken S."/>
            <person name="Yung C.C.M."/>
            <person name="Limardo A.J."/>
            <person name="Morando M."/>
            <person name="Sudek L."/>
            <person name="Malmstrom R.R."/>
            <person name="Keeling P.J."/>
            <person name="Santoro A.E."/>
            <person name="Worden A.Z."/>
        </authorList>
    </citation>
    <scope>NUCLEOTIDE SEQUENCE [LARGE SCALE GENOMIC DNA]</scope>
    <source>
        <strain evidence="6 7">Comchoano-1</strain>
    </source>
</reference>
<dbReference type="Proteomes" id="UP001055955">
    <property type="component" value="Chromosome"/>
</dbReference>